<keyword evidence="2" id="KW-1185">Reference proteome</keyword>
<proteinExistence type="predicted"/>
<protein>
    <submittedName>
        <fullName evidence="1">Uncharacterized protein</fullName>
    </submittedName>
</protein>
<dbReference type="RefSeq" id="WP_133205791.1">
    <property type="nucleotide sequence ID" value="NZ_SMRU01000025.1"/>
</dbReference>
<comment type="caution">
    <text evidence="1">The sequence shown here is derived from an EMBL/GenBank/DDBJ whole genome shotgun (WGS) entry which is preliminary data.</text>
</comment>
<name>A0A4R5KC13_9MICC</name>
<dbReference type="EMBL" id="SMRU01000025">
    <property type="protein sequence ID" value="TDF92048.1"/>
    <property type="molecule type" value="Genomic_DNA"/>
</dbReference>
<evidence type="ECO:0000313" key="1">
    <source>
        <dbReference type="EMBL" id="TDF92048.1"/>
    </source>
</evidence>
<sequence length="132" mass="14675">MDLAEWYAARRWVALLELIDMLPTACRLNEAIANDPEMAAHLAQQRLARKDDDADPWSPPLSEYDLNVTLLREILHAVKGLRQVSIAAAGGKPGHEEPFPAPRTEIDRAFEAAEKAWAQTLVQQFGFSPGDV</sequence>
<dbReference type="AlphaFoldDB" id="A0A4R5KC13"/>
<reference evidence="1 2" key="1">
    <citation type="submission" date="2019-03" db="EMBL/GenBank/DDBJ databases">
        <title>Whole genome sequence of Arthrobacter sp JH1-1.</title>
        <authorList>
            <person name="Trinh H.N."/>
        </authorList>
    </citation>
    <scope>NUCLEOTIDE SEQUENCE [LARGE SCALE GENOMIC DNA]</scope>
    <source>
        <strain evidence="1 2">JH1-1</strain>
    </source>
</reference>
<organism evidence="1 2">
    <name type="scientific">Arthrobacter terricola</name>
    <dbReference type="NCBI Taxonomy" id="2547396"/>
    <lineage>
        <taxon>Bacteria</taxon>
        <taxon>Bacillati</taxon>
        <taxon>Actinomycetota</taxon>
        <taxon>Actinomycetes</taxon>
        <taxon>Micrococcales</taxon>
        <taxon>Micrococcaceae</taxon>
        <taxon>Arthrobacter</taxon>
    </lineage>
</organism>
<gene>
    <name evidence="1" type="ORF">E1809_18890</name>
</gene>
<dbReference type="Proteomes" id="UP000295511">
    <property type="component" value="Unassembled WGS sequence"/>
</dbReference>
<evidence type="ECO:0000313" key="2">
    <source>
        <dbReference type="Proteomes" id="UP000295511"/>
    </source>
</evidence>
<accession>A0A4R5KC13</accession>
<dbReference type="OrthoDB" id="4942015at2"/>